<dbReference type="Gene3D" id="3.30.710.10">
    <property type="entry name" value="Potassium Channel Kv1.1, Chain A"/>
    <property type="match status" value="1"/>
</dbReference>
<evidence type="ECO:0000313" key="2">
    <source>
        <dbReference type="EMBL" id="CAJ2504732.1"/>
    </source>
</evidence>
<dbReference type="SMART" id="SM00225">
    <property type="entry name" value="BTB"/>
    <property type="match status" value="1"/>
</dbReference>
<dbReference type="AlphaFoldDB" id="A0AAI8VBQ2"/>
<comment type="caution">
    <text evidence="2">The sequence shown here is derived from an EMBL/GenBank/DDBJ whole genome shotgun (WGS) entry which is preliminary data.</text>
</comment>
<proteinExistence type="predicted"/>
<dbReference type="InterPro" id="IPR000210">
    <property type="entry name" value="BTB/POZ_dom"/>
</dbReference>
<dbReference type="CDD" id="cd18186">
    <property type="entry name" value="BTB_POZ_ZBTB_KLHL-like"/>
    <property type="match status" value="1"/>
</dbReference>
<reference evidence="2" key="1">
    <citation type="submission" date="2023-10" db="EMBL/GenBank/DDBJ databases">
        <authorList>
            <person name="Hackl T."/>
        </authorList>
    </citation>
    <scope>NUCLEOTIDE SEQUENCE</scope>
</reference>
<dbReference type="EMBL" id="CAUWAG010000007">
    <property type="protein sequence ID" value="CAJ2504732.1"/>
    <property type="molecule type" value="Genomic_DNA"/>
</dbReference>
<gene>
    <name evidence="2" type="ORF">KHLLAP_LOCUS5200</name>
</gene>
<dbReference type="InterPro" id="IPR011333">
    <property type="entry name" value="SKP1/BTB/POZ_sf"/>
</dbReference>
<name>A0AAI8VBQ2_9PEZI</name>
<organism evidence="2 3">
    <name type="scientific">Anthostomella pinea</name>
    <dbReference type="NCBI Taxonomy" id="933095"/>
    <lineage>
        <taxon>Eukaryota</taxon>
        <taxon>Fungi</taxon>
        <taxon>Dikarya</taxon>
        <taxon>Ascomycota</taxon>
        <taxon>Pezizomycotina</taxon>
        <taxon>Sordariomycetes</taxon>
        <taxon>Xylariomycetidae</taxon>
        <taxon>Xylariales</taxon>
        <taxon>Xylariaceae</taxon>
        <taxon>Anthostomella</taxon>
    </lineage>
</organism>
<accession>A0AAI8VBQ2</accession>
<sequence length="300" mass="34200">MDQATGSMASVQRQSTSEQDRKLLESGLFSDATVTCGKKTWSLHRAILASRCLWFSRALEGGFREAESQAVNIEGFDEEQVGWLIDYIYTGVLDIDNIRVGQPLTPTCMDVFDLADFFLMPDLRESVTAVYGTYTANMSTTLQSNFAWQDFAKLGEILDAIRSVYGGSERPAESHFRVLVVRFINESRYRFLRYPAFFELLDELPRFAADLFLTMVRSGEFMEVYYPLECTRCQKLRPRGGPGHYTHAMLPEIAVYAYCKDCVAAKDMQAADTDWKQRHSQWMEKHEAWKKTNAGSAENA</sequence>
<evidence type="ECO:0000313" key="3">
    <source>
        <dbReference type="Proteomes" id="UP001295740"/>
    </source>
</evidence>
<dbReference type="PROSITE" id="PS50097">
    <property type="entry name" value="BTB"/>
    <property type="match status" value="1"/>
</dbReference>
<dbReference type="PANTHER" id="PTHR24413">
    <property type="entry name" value="SPECKLE-TYPE POZ PROTEIN"/>
    <property type="match status" value="1"/>
</dbReference>
<dbReference type="Pfam" id="PF00651">
    <property type="entry name" value="BTB"/>
    <property type="match status" value="1"/>
</dbReference>
<dbReference type="SUPFAM" id="SSF54695">
    <property type="entry name" value="POZ domain"/>
    <property type="match status" value="1"/>
</dbReference>
<protein>
    <submittedName>
        <fullName evidence="2">Uu.00g121260.m01.CDS01</fullName>
    </submittedName>
</protein>
<dbReference type="Proteomes" id="UP001295740">
    <property type="component" value="Unassembled WGS sequence"/>
</dbReference>
<feature type="domain" description="BTB" evidence="1">
    <location>
        <begin position="30"/>
        <end position="97"/>
    </location>
</feature>
<keyword evidence="3" id="KW-1185">Reference proteome</keyword>
<evidence type="ECO:0000259" key="1">
    <source>
        <dbReference type="PROSITE" id="PS50097"/>
    </source>
</evidence>